<dbReference type="AlphaFoldDB" id="A0A0R1GKX7"/>
<comment type="pathway">
    <text evidence="3">Amino-acid biosynthesis; L-lysine biosynthesis via DAP pathway; LL-2,6-diaminopimelate from (S)-tetrahydrodipicolinate (succinylase route): step 3/3.</text>
</comment>
<dbReference type="GO" id="GO:0009089">
    <property type="term" value="P:lysine biosynthetic process via diaminopimelate"/>
    <property type="evidence" value="ECO:0007669"/>
    <property type="project" value="UniProtKB-UniPathway"/>
</dbReference>
<evidence type="ECO:0000256" key="7">
    <source>
        <dbReference type="ARBA" id="ARBA00022605"/>
    </source>
</evidence>
<dbReference type="InterPro" id="IPR036264">
    <property type="entry name" value="Bact_exopeptidase_dim_dom"/>
</dbReference>
<dbReference type="CDD" id="cd08659">
    <property type="entry name" value="M20_ArgE_DapE-like"/>
    <property type="match status" value="1"/>
</dbReference>
<dbReference type="InterPro" id="IPR010182">
    <property type="entry name" value="ArgE/DapE"/>
</dbReference>
<evidence type="ECO:0000256" key="2">
    <source>
        <dbReference type="ARBA" id="ARBA00001947"/>
    </source>
</evidence>
<dbReference type="InterPro" id="IPR001261">
    <property type="entry name" value="ArgE/DapE_CS"/>
</dbReference>
<dbReference type="InterPro" id="IPR011650">
    <property type="entry name" value="Peptidase_M20_dimer"/>
</dbReference>
<evidence type="ECO:0000256" key="13">
    <source>
        <dbReference type="ARBA" id="ARBA00023285"/>
    </source>
</evidence>
<evidence type="ECO:0000256" key="9">
    <source>
        <dbReference type="ARBA" id="ARBA00022801"/>
    </source>
</evidence>
<evidence type="ECO:0000256" key="1">
    <source>
        <dbReference type="ARBA" id="ARBA00001941"/>
    </source>
</evidence>
<evidence type="ECO:0000313" key="16">
    <source>
        <dbReference type="EMBL" id="KRK32513.1"/>
    </source>
</evidence>
<keyword evidence="11" id="KW-0220">Diaminopimelate biosynthesis</keyword>
<dbReference type="Pfam" id="PF07687">
    <property type="entry name" value="M20_dimer"/>
    <property type="match status" value="1"/>
</dbReference>
<comment type="similarity">
    <text evidence="4">Belongs to the peptidase M20A family.</text>
</comment>
<dbReference type="GO" id="GO:0046872">
    <property type="term" value="F:metal ion binding"/>
    <property type="evidence" value="ECO:0007669"/>
    <property type="project" value="UniProtKB-KW"/>
</dbReference>
<keyword evidence="10" id="KW-0862">Zinc</keyword>
<reference evidence="16 17" key="1">
    <citation type="journal article" date="2015" name="Genome Announc.">
        <title>Expanding the biotechnology potential of lactobacilli through comparative genomics of 213 strains and associated genera.</title>
        <authorList>
            <person name="Sun Z."/>
            <person name="Harris H.M."/>
            <person name="McCann A."/>
            <person name="Guo C."/>
            <person name="Argimon S."/>
            <person name="Zhang W."/>
            <person name="Yang X."/>
            <person name="Jeffery I.B."/>
            <person name="Cooney J.C."/>
            <person name="Kagawa T.F."/>
            <person name="Liu W."/>
            <person name="Song Y."/>
            <person name="Salvetti E."/>
            <person name="Wrobel A."/>
            <person name="Rasinkangas P."/>
            <person name="Parkhill J."/>
            <person name="Rea M.C."/>
            <person name="O'Sullivan O."/>
            <person name="Ritari J."/>
            <person name="Douillard F.P."/>
            <person name="Paul Ross R."/>
            <person name="Yang R."/>
            <person name="Briner A.E."/>
            <person name="Felis G.E."/>
            <person name="de Vos W.M."/>
            <person name="Barrangou R."/>
            <person name="Klaenhammer T.R."/>
            <person name="Caufield P.W."/>
            <person name="Cui Y."/>
            <person name="Zhang H."/>
            <person name="O'Toole P.W."/>
        </authorList>
    </citation>
    <scope>NUCLEOTIDE SEQUENCE [LARGE SCALE GENOMIC DNA]</scope>
    <source>
        <strain evidence="16 17">DSM 20003</strain>
    </source>
</reference>
<dbReference type="NCBIfam" id="TIGR01910">
    <property type="entry name" value="DapE-ArgE"/>
    <property type="match status" value="1"/>
</dbReference>
<keyword evidence="17" id="KW-1185">Reference proteome</keyword>
<dbReference type="Gene3D" id="3.30.70.360">
    <property type="match status" value="1"/>
</dbReference>
<dbReference type="PROSITE" id="PS00758">
    <property type="entry name" value="ARGE_DAPE_CPG2_1"/>
    <property type="match status" value="1"/>
</dbReference>
<evidence type="ECO:0000256" key="14">
    <source>
        <dbReference type="ARBA" id="ARBA00051301"/>
    </source>
</evidence>
<accession>A0A0R1GKX7</accession>
<dbReference type="PATRIC" id="fig|1423726.3.peg.2012"/>
<dbReference type="GO" id="GO:0009014">
    <property type="term" value="F:succinyl-diaminopimelate desuccinylase activity"/>
    <property type="evidence" value="ECO:0007669"/>
    <property type="project" value="UniProtKB-EC"/>
</dbReference>
<comment type="catalytic activity">
    <reaction evidence="14">
        <text>N-succinyl-(2S,6S)-2,6-diaminopimelate + H2O = (2S,6S)-2,6-diaminopimelate + succinate</text>
        <dbReference type="Rhea" id="RHEA:22608"/>
        <dbReference type="ChEBI" id="CHEBI:15377"/>
        <dbReference type="ChEBI" id="CHEBI:30031"/>
        <dbReference type="ChEBI" id="CHEBI:57609"/>
        <dbReference type="ChEBI" id="CHEBI:58087"/>
        <dbReference type="EC" id="3.5.1.18"/>
    </reaction>
</comment>
<dbReference type="Pfam" id="PF01546">
    <property type="entry name" value="Peptidase_M20"/>
    <property type="match status" value="1"/>
</dbReference>
<dbReference type="STRING" id="1423726.FC07_GL001937"/>
<dbReference type="GO" id="GO:0019877">
    <property type="term" value="P:diaminopimelate biosynthetic process"/>
    <property type="evidence" value="ECO:0007669"/>
    <property type="project" value="UniProtKB-KW"/>
</dbReference>
<keyword evidence="7" id="KW-0028">Amino-acid biosynthesis</keyword>
<evidence type="ECO:0000256" key="3">
    <source>
        <dbReference type="ARBA" id="ARBA00005130"/>
    </source>
</evidence>
<evidence type="ECO:0000256" key="5">
    <source>
        <dbReference type="ARBA" id="ARBA00011921"/>
    </source>
</evidence>
<evidence type="ECO:0000256" key="4">
    <source>
        <dbReference type="ARBA" id="ARBA00006247"/>
    </source>
</evidence>
<proteinExistence type="inferred from homology"/>
<dbReference type="SUPFAM" id="SSF55031">
    <property type="entry name" value="Bacterial exopeptidase dimerisation domain"/>
    <property type="match status" value="1"/>
</dbReference>
<dbReference type="NCBIfam" id="NF006365">
    <property type="entry name" value="PRK08588.1"/>
    <property type="match status" value="1"/>
</dbReference>
<comment type="cofactor">
    <cofactor evidence="2">
        <name>Zn(2+)</name>
        <dbReference type="ChEBI" id="CHEBI:29105"/>
    </cofactor>
</comment>
<dbReference type="EC" id="3.5.1.18" evidence="5"/>
<keyword evidence="9" id="KW-0378">Hydrolase</keyword>
<feature type="domain" description="Peptidase M20 dimerisation" evidence="15">
    <location>
        <begin position="174"/>
        <end position="281"/>
    </location>
</feature>
<keyword evidence="13" id="KW-0170">Cobalt</keyword>
<evidence type="ECO:0000256" key="12">
    <source>
        <dbReference type="ARBA" id="ARBA00023154"/>
    </source>
</evidence>
<evidence type="ECO:0000256" key="6">
    <source>
        <dbReference type="ARBA" id="ARBA00016853"/>
    </source>
</evidence>
<dbReference type="Gene3D" id="3.40.630.10">
    <property type="entry name" value="Zn peptidases"/>
    <property type="match status" value="1"/>
</dbReference>
<sequence length="384" mass="41668">MVEQKNALSILQRLIQIQSINQNEAAVADYIADLFHPYAAAQVTRVEYSPGRTNLIITITGTAPGKILGFSGHMDVVAPGNPQAWQYPPFSGQITPDRVYGRGATDMKGGLAAAICVLLDLLAAGTPFKGQIRLFATVGEETGEYGAAQLTKQGFADDLDALIIGEPSQLKVEYTHRGVIDYTVMAQGKGAHSARPELGVNAIEKLLQFYPRMAALMATKTEVDPVLGPLLHNVTLISGGDQINSIPARAMLSGNLRTIPAYPIKDLMQEMTALVTELNKNEDTALKISFHYPESPLPGNPKAPFVQLVQKIAAQTLQHKVPLVADVGATEASEYIHAAKRFPIVIFGPGNDSSHQVDEYILIKDYLNAIRIYHQVMVQFLNAD</sequence>
<evidence type="ECO:0000313" key="17">
    <source>
        <dbReference type="Proteomes" id="UP000051461"/>
    </source>
</evidence>
<keyword evidence="12" id="KW-0457">Lysine biosynthesis</keyword>
<dbReference type="InterPro" id="IPR050072">
    <property type="entry name" value="Peptidase_M20A"/>
</dbReference>
<protein>
    <recommendedName>
        <fullName evidence="6">Probable succinyl-diaminopimelate desuccinylase</fullName>
        <ecNumber evidence="5">3.5.1.18</ecNumber>
    </recommendedName>
</protein>
<dbReference type="InterPro" id="IPR002933">
    <property type="entry name" value="Peptidase_M20"/>
</dbReference>
<evidence type="ECO:0000256" key="10">
    <source>
        <dbReference type="ARBA" id="ARBA00022833"/>
    </source>
</evidence>
<keyword evidence="8" id="KW-0479">Metal-binding</keyword>
<comment type="caution">
    <text evidence="16">The sequence shown here is derived from an EMBL/GenBank/DDBJ whole genome shotgun (WGS) entry which is preliminary data.</text>
</comment>
<gene>
    <name evidence="16" type="ORF">FC07_GL001937</name>
</gene>
<dbReference type="RefSeq" id="WP_235807528.1">
    <property type="nucleotide sequence ID" value="NZ_AZDA01000140.1"/>
</dbReference>
<dbReference type="Proteomes" id="UP000051461">
    <property type="component" value="Unassembled WGS sequence"/>
</dbReference>
<dbReference type="PANTHER" id="PTHR43808">
    <property type="entry name" value="ACETYLORNITHINE DEACETYLASE"/>
    <property type="match status" value="1"/>
</dbReference>
<dbReference type="PANTHER" id="PTHR43808:SF8">
    <property type="entry name" value="PEPTIDASE M20 DIMERISATION DOMAIN-CONTAINING PROTEIN"/>
    <property type="match status" value="1"/>
</dbReference>
<comment type="cofactor">
    <cofactor evidence="1">
        <name>Co(2+)</name>
        <dbReference type="ChEBI" id="CHEBI:48828"/>
    </cofactor>
</comment>
<evidence type="ECO:0000256" key="11">
    <source>
        <dbReference type="ARBA" id="ARBA00022915"/>
    </source>
</evidence>
<dbReference type="EMBL" id="AZDA01000140">
    <property type="protein sequence ID" value="KRK32513.1"/>
    <property type="molecule type" value="Genomic_DNA"/>
</dbReference>
<dbReference type="SUPFAM" id="SSF53187">
    <property type="entry name" value="Zn-dependent exopeptidases"/>
    <property type="match status" value="1"/>
</dbReference>
<evidence type="ECO:0000259" key="15">
    <source>
        <dbReference type="Pfam" id="PF07687"/>
    </source>
</evidence>
<dbReference type="UniPathway" id="UPA00034">
    <property type="reaction ID" value="UER00021"/>
</dbReference>
<evidence type="ECO:0000256" key="8">
    <source>
        <dbReference type="ARBA" id="ARBA00022723"/>
    </source>
</evidence>
<name>A0A0R1GKX7_9LACO</name>
<organism evidence="16 17">
    <name type="scientific">Loigolactobacillus bifermentans DSM 20003</name>
    <dbReference type="NCBI Taxonomy" id="1423726"/>
    <lineage>
        <taxon>Bacteria</taxon>
        <taxon>Bacillati</taxon>
        <taxon>Bacillota</taxon>
        <taxon>Bacilli</taxon>
        <taxon>Lactobacillales</taxon>
        <taxon>Lactobacillaceae</taxon>
        <taxon>Loigolactobacillus</taxon>
    </lineage>
</organism>